<dbReference type="KEGG" id="maqu:Maq22A_c03735"/>
<evidence type="ECO:0000313" key="4">
    <source>
        <dbReference type="Proteomes" id="UP000061432"/>
    </source>
</evidence>
<gene>
    <name evidence="3" type="primary">tadG</name>
    <name evidence="3" type="ORF">Maq22A_c03735</name>
</gene>
<sequence>MPASRRLVAAFARQQSGSAAVEFAIVAPALLAMLLGIIAFGSYLGVAHSLQTAASESARAAVAGLDPAERIALATSAAQRSVVVGSVLRADAVTIEAKPDDGDPNLFTVTLRYDLKTTLLNVFPRSVPLPQTLSRSASIRRGGL</sequence>
<dbReference type="AlphaFoldDB" id="A0A0C6FGK1"/>
<dbReference type="EMBL" id="AP014704">
    <property type="protein sequence ID" value="BAQ44184.1"/>
    <property type="molecule type" value="Genomic_DNA"/>
</dbReference>
<accession>A0A0C6FGK1</accession>
<reference evidence="4" key="2">
    <citation type="submission" date="2015-01" db="EMBL/GenBank/DDBJ databases">
        <title>Complete genome sequence of Methylobacterium aquaticum strain 22A.</title>
        <authorList>
            <person name="Tani A."/>
            <person name="Ogura Y."/>
            <person name="Hayashi T."/>
        </authorList>
    </citation>
    <scope>NUCLEOTIDE SEQUENCE [LARGE SCALE GENOMIC DNA]</scope>
    <source>
        <strain evidence="4">MA-22A</strain>
    </source>
</reference>
<keyword evidence="1" id="KW-0812">Transmembrane</keyword>
<organism evidence="3 4">
    <name type="scientific">Methylobacterium aquaticum</name>
    <dbReference type="NCBI Taxonomy" id="270351"/>
    <lineage>
        <taxon>Bacteria</taxon>
        <taxon>Pseudomonadati</taxon>
        <taxon>Pseudomonadota</taxon>
        <taxon>Alphaproteobacteria</taxon>
        <taxon>Hyphomicrobiales</taxon>
        <taxon>Methylobacteriaceae</taxon>
        <taxon>Methylobacterium</taxon>
    </lineage>
</organism>
<proteinExistence type="predicted"/>
<reference evidence="3 4" key="1">
    <citation type="journal article" date="2015" name="Genome Announc.">
        <title>Complete Genome Sequence of Methylobacterium aquaticum Strain 22A, Isolated from Racomitrium japonicum Moss.</title>
        <authorList>
            <person name="Tani A."/>
            <person name="Ogura Y."/>
            <person name="Hayashi T."/>
            <person name="Kimbara K."/>
        </authorList>
    </citation>
    <scope>NUCLEOTIDE SEQUENCE [LARGE SCALE GENOMIC DNA]</scope>
    <source>
        <strain evidence="3 4">MA-22A</strain>
    </source>
</reference>
<keyword evidence="1" id="KW-1133">Transmembrane helix</keyword>
<dbReference type="Proteomes" id="UP000061432">
    <property type="component" value="Chromosome"/>
</dbReference>
<feature type="domain" description="TadE-like" evidence="2">
    <location>
        <begin position="17"/>
        <end position="59"/>
    </location>
</feature>
<evidence type="ECO:0000313" key="3">
    <source>
        <dbReference type="EMBL" id="BAQ44184.1"/>
    </source>
</evidence>
<protein>
    <submittedName>
        <fullName evidence="3">Flp pilus assembly protein TadG</fullName>
    </submittedName>
</protein>
<dbReference type="InterPro" id="IPR012495">
    <property type="entry name" value="TadE-like_dom"/>
</dbReference>
<keyword evidence="1" id="KW-0472">Membrane</keyword>
<evidence type="ECO:0000256" key="1">
    <source>
        <dbReference type="SAM" id="Phobius"/>
    </source>
</evidence>
<dbReference type="Pfam" id="PF07811">
    <property type="entry name" value="TadE"/>
    <property type="match status" value="1"/>
</dbReference>
<feature type="transmembrane region" description="Helical" evidence="1">
    <location>
        <begin position="21"/>
        <end position="46"/>
    </location>
</feature>
<evidence type="ECO:0000259" key="2">
    <source>
        <dbReference type="Pfam" id="PF07811"/>
    </source>
</evidence>
<dbReference type="PATRIC" id="fig|270351.10.peg.727"/>
<dbReference type="RefSeq" id="WP_063919995.1">
    <property type="nucleotide sequence ID" value="NZ_AP014704.1"/>
</dbReference>
<name>A0A0C6FGK1_9HYPH</name>
<dbReference type="OrthoDB" id="7356451at2"/>
<dbReference type="STRING" id="270351.Maq22A_c03735"/>